<gene>
    <name evidence="1" type="ORF">CFOL_v3_23957</name>
</gene>
<comment type="caution">
    <text evidence="1">The sequence shown here is derived from an EMBL/GenBank/DDBJ whole genome shotgun (WGS) entry which is preliminary data.</text>
</comment>
<accession>A0A1Q3CJQ6</accession>
<evidence type="ECO:0000313" key="1">
    <source>
        <dbReference type="EMBL" id="GAV80496.1"/>
    </source>
</evidence>
<organism evidence="1 2">
    <name type="scientific">Cephalotus follicularis</name>
    <name type="common">Albany pitcher plant</name>
    <dbReference type="NCBI Taxonomy" id="3775"/>
    <lineage>
        <taxon>Eukaryota</taxon>
        <taxon>Viridiplantae</taxon>
        <taxon>Streptophyta</taxon>
        <taxon>Embryophyta</taxon>
        <taxon>Tracheophyta</taxon>
        <taxon>Spermatophyta</taxon>
        <taxon>Magnoliopsida</taxon>
        <taxon>eudicotyledons</taxon>
        <taxon>Gunneridae</taxon>
        <taxon>Pentapetalae</taxon>
        <taxon>rosids</taxon>
        <taxon>fabids</taxon>
        <taxon>Oxalidales</taxon>
        <taxon>Cephalotaceae</taxon>
        <taxon>Cephalotus</taxon>
    </lineage>
</organism>
<protein>
    <submittedName>
        <fullName evidence="1">Uncharacterized protein</fullName>
    </submittedName>
</protein>
<proteinExistence type="predicted"/>
<dbReference type="InParanoid" id="A0A1Q3CJQ6"/>
<dbReference type="Proteomes" id="UP000187406">
    <property type="component" value="Unassembled WGS sequence"/>
</dbReference>
<keyword evidence="2" id="KW-1185">Reference proteome</keyword>
<evidence type="ECO:0000313" key="2">
    <source>
        <dbReference type="Proteomes" id="UP000187406"/>
    </source>
</evidence>
<feature type="non-terminal residue" evidence="1">
    <location>
        <position position="107"/>
    </location>
</feature>
<dbReference type="AlphaFoldDB" id="A0A1Q3CJQ6"/>
<name>A0A1Q3CJQ6_CEPFO</name>
<dbReference type="EMBL" id="BDDD01002189">
    <property type="protein sequence ID" value="GAV80496.1"/>
    <property type="molecule type" value="Genomic_DNA"/>
</dbReference>
<sequence>MFLCIDFEVVVKPDQFYCFNCGSLRVEPTIQNIFLIGAIADIVRHTNNEYLNFVKFSELVLFSRFKKRLYAYDLYVFKKKFKTIFVQSRRGLHIGGLPRGCHVRLGK</sequence>
<reference evidence="2" key="1">
    <citation type="submission" date="2016-04" db="EMBL/GenBank/DDBJ databases">
        <title>Cephalotus genome sequencing.</title>
        <authorList>
            <person name="Fukushima K."/>
            <person name="Hasebe M."/>
            <person name="Fang X."/>
        </authorList>
    </citation>
    <scope>NUCLEOTIDE SEQUENCE [LARGE SCALE GENOMIC DNA]</scope>
    <source>
        <strain evidence="2">cv. St1</strain>
    </source>
</reference>